<organism evidence="1">
    <name type="scientific">hydrothermal vent metagenome</name>
    <dbReference type="NCBI Taxonomy" id="652676"/>
    <lineage>
        <taxon>unclassified sequences</taxon>
        <taxon>metagenomes</taxon>
        <taxon>ecological metagenomes</taxon>
    </lineage>
</organism>
<dbReference type="InterPro" id="IPR022291">
    <property type="entry name" value="Bacteriocin_synth_cyclodeHase"/>
</dbReference>
<dbReference type="Gene3D" id="3.40.50.720">
    <property type="entry name" value="NAD(P)-binding Rossmann-like Domain"/>
    <property type="match status" value="1"/>
</dbReference>
<name>A0A3B0Z2H0_9ZZZZ</name>
<proteinExistence type="predicted"/>
<dbReference type="NCBIfam" id="TIGR03882">
    <property type="entry name" value="cyclo_dehyd_2"/>
    <property type="match status" value="1"/>
</dbReference>
<gene>
    <name evidence="1" type="ORF">MNBD_GAMMA12-3691</name>
</gene>
<accession>A0A3B0Z2H0</accession>
<dbReference type="EMBL" id="UOFL01000248">
    <property type="protein sequence ID" value="VAW82473.1"/>
    <property type="molecule type" value="Genomic_DNA"/>
</dbReference>
<sequence length="332" mass="38039">MTQSQLFYTLRPSLIFVADTSEHHCHLRGGDNEIIPLHDINNQNLLSHVFDYLNQQAIVSFSELKISFQNSPVCDKQQALTLATDLQTLINSLIDASLLFTISNNKPLSALKIFLIREGLYTESLFHTLQQQKILIVADSSHLQTELLEIFSHYQLDTCIITLEKHTHTSFTGDMLIGFGNFTDINFFDSIHKTSLQSKIPWFMLRQAGLDLAQIGPIFIPQESACYHCLTLRMNSQRNNPEHHQKFIDTNKPTPLQPAEVWSKSDKRFLLVKTVEEVIRYFMSTIESYPVKTLVGKSQYIDLKKYHSETERVLKLPSCPDCSNLVKPLVAR</sequence>
<reference evidence="1" key="1">
    <citation type="submission" date="2018-06" db="EMBL/GenBank/DDBJ databases">
        <authorList>
            <person name="Zhirakovskaya E."/>
        </authorList>
    </citation>
    <scope>NUCLEOTIDE SEQUENCE</scope>
</reference>
<evidence type="ECO:0008006" key="2">
    <source>
        <dbReference type="Google" id="ProtNLM"/>
    </source>
</evidence>
<evidence type="ECO:0000313" key="1">
    <source>
        <dbReference type="EMBL" id="VAW82473.1"/>
    </source>
</evidence>
<protein>
    <recommendedName>
        <fullName evidence="2">Bacteriocin biosynthesis cyclodehydratase domain-containing protein</fullName>
    </recommendedName>
</protein>
<dbReference type="AlphaFoldDB" id="A0A3B0Z2H0"/>